<proteinExistence type="predicted"/>
<name>A0A371CJE6_9APHY</name>
<dbReference type="AlphaFoldDB" id="A0A371CJE6"/>
<dbReference type="Proteomes" id="UP000256964">
    <property type="component" value="Unassembled WGS sequence"/>
</dbReference>
<dbReference type="EMBL" id="KZ857559">
    <property type="protein sequence ID" value="RDX40387.1"/>
    <property type="molecule type" value="Genomic_DNA"/>
</dbReference>
<reference evidence="1 2" key="1">
    <citation type="journal article" date="2018" name="Biotechnol. Biofuels">
        <title>Integrative visual omics of the white-rot fungus Polyporus brumalis exposes the biotechnological potential of its oxidative enzymes for delignifying raw plant biomass.</title>
        <authorList>
            <person name="Miyauchi S."/>
            <person name="Rancon A."/>
            <person name="Drula E."/>
            <person name="Hage H."/>
            <person name="Chaduli D."/>
            <person name="Favel A."/>
            <person name="Grisel S."/>
            <person name="Henrissat B."/>
            <person name="Herpoel-Gimbert I."/>
            <person name="Ruiz-Duenas F.J."/>
            <person name="Chevret D."/>
            <person name="Hainaut M."/>
            <person name="Lin J."/>
            <person name="Wang M."/>
            <person name="Pangilinan J."/>
            <person name="Lipzen A."/>
            <person name="Lesage-Meessen L."/>
            <person name="Navarro D."/>
            <person name="Riley R."/>
            <person name="Grigoriev I.V."/>
            <person name="Zhou S."/>
            <person name="Raouche S."/>
            <person name="Rosso M.N."/>
        </authorList>
    </citation>
    <scope>NUCLEOTIDE SEQUENCE [LARGE SCALE GENOMIC DNA]</scope>
    <source>
        <strain evidence="1 2">BRFM 1820</strain>
    </source>
</reference>
<accession>A0A371CJE6</accession>
<organism evidence="1 2">
    <name type="scientific">Lentinus brumalis</name>
    <dbReference type="NCBI Taxonomy" id="2498619"/>
    <lineage>
        <taxon>Eukaryota</taxon>
        <taxon>Fungi</taxon>
        <taxon>Dikarya</taxon>
        <taxon>Basidiomycota</taxon>
        <taxon>Agaricomycotina</taxon>
        <taxon>Agaricomycetes</taxon>
        <taxon>Polyporales</taxon>
        <taxon>Polyporaceae</taxon>
        <taxon>Lentinus</taxon>
    </lineage>
</organism>
<evidence type="ECO:0000313" key="1">
    <source>
        <dbReference type="EMBL" id="RDX40387.1"/>
    </source>
</evidence>
<keyword evidence="2" id="KW-1185">Reference proteome</keyword>
<sequence>MPSSTSCQCEFQAQPSEERTSCSASNSRSSSCNALLLALTSFSLASAALRSWRARPVSLCASTSSPSVSSTKPAWMRHTFQPRIVLSPPERGRVYC</sequence>
<protein>
    <submittedName>
        <fullName evidence="1">Uncharacterized protein</fullName>
    </submittedName>
</protein>
<evidence type="ECO:0000313" key="2">
    <source>
        <dbReference type="Proteomes" id="UP000256964"/>
    </source>
</evidence>
<gene>
    <name evidence="1" type="ORF">OH76DRAFT_358998</name>
</gene>